<dbReference type="Proteomes" id="UP000070589">
    <property type="component" value="Unassembled WGS sequence"/>
</dbReference>
<sequence>MGRLSEVVEDYMSKTTGLKKFCDRCLNTKRYDGNVVLMVVDAAFDSIGLNYFNSIVPKVLEFEEKFVKEGNVQNLNELSNLSIEQVKEIWTNKRSWNVAFSVASYLHELGEGRGLNDSQALRTWARNADLENWREDSIGKVHGVGLTTYQYLRMMGGVDTAMPDKIVRRVIEELLEKAGEEMTTEDDIELVKTIEKIAFLTEYKTIELCWMTWLVQSEGEGIRMEKYGDVLDRV</sequence>
<reference evidence="1 2" key="1">
    <citation type="journal article" date="2016" name="Sci. Rep.">
        <title>Metabolic traits of an uncultured archaeal lineage -MSBL1- from brine pools of the Red Sea.</title>
        <authorList>
            <person name="Mwirichia R."/>
            <person name="Alam I."/>
            <person name="Rashid M."/>
            <person name="Vinu M."/>
            <person name="Ba-Alawi W."/>
            <person name="Anthony Kamau A."/>
            <person name="Kamanda Ngugi D."/>
            <person name="Goker M."/>
            <person name="Klenk H.P."/>
            <person name="Bajic V."/>
            <person name="Stingl U."/>
        </authorList>
    </citation>
    <scope>NUCLEOTIDE SEQUENCE [LARGE SCALE GENOMIC DNA]</scope>
    <source>
        <strain evidence="1">SCGC-AAA259D14</strain>
    </source>
</reference>
<accession>A0A133U3F0</accession>
<protein>
    <submittedName>
        <fullName evidence="1">Uncharacterized protein</fullName>
    </submittedName>
</protein>
<dbReference type="AlphaFoldDB" id="A0A133U3F0"/>
<comment type="caution">
    <text evidence="1">The sequence shown here is derived from an EMBL/GenBank/DDBJ whole genome shotgun (WGS) entry which is preliminary data.</text>
</comment>
<dbReference type="PATRIC" id="fig|1698261.3.peg.1155"/>
<dbReference type="EMBL" id="LHXL01000087">
    <property type="protein sequence ID" value="KXA88719.1"/>
    <property type="molecule type" value="Genomic_DNA"/>
</dbReference>
<gene>
    <name evidence="1" type="ORF">AKJ62_04605</name>
</gene>
<keyword evidence="2" id="KW-1185">Reference proteome</keyword>
<evidence type="ECO:0000313" key="2">
    <source>
        <dbReference type="Proteomes" id="UP000070589"/>
    </source>
</evidence>
<name>A0A133U3F0_9EURY</name>
<evidence type="ECO:0000313" key="1">
    <source>
        <dbReference type="EMBL" id="KXA88719.1"/>
    </source>
</evidence>
<proteinExistence type="predicted"/>
<organism evidence="1 2">
    <name type="scientific">candidate division MSBL1 archaeon SCGC-AAA259D14</name>
    <dbReference type="NCBI Taxonomy" id="1698261"/>
    <lineage>
        <taxon>Archaea</taxon>
        <taxon>Methanobacteriati</taxon>
        <taxon>Methanobacteriota</taxon>
        <taxon>candidate division MSBL1</taxon>
    </lineage>
</organism>